<dbReference type="GO" id="GO:0051539">
    <property type="term" value="F:4 iron, 4 sulfur cluster binding"/>
    <property type="evidence" value="ECO:0007669"/>
    <property type="project" value="UniProtKB-KW"/>
</dbReference>
<feature type="domain" description="4Fe-4S ferredoxin-type" evidence="10">
    <location>
        <begin position="82"/>
        <end position="111"/>
    </location>
</feature>
<dbReference type="InterPro" id="IPR001989">
    <property type="entry name" value="Radical_activat_CS"/>
</dbReference>
<evidence type="ECO:0000313" key="13">
    <source>
        <dbReference type="Proteomes" id="UP000694308"/>
    </source>
</evidence>
<gene>
    <name evidence="12" type="ORF">I6U48_11335</name>
</gene>
<dbReference type="SFLD" id="SFLDG01118">
    <property type="entry name" value="activating_enzymes__group_2"/>
    <property type="match status" value="1"/>
</dbReference>
<sequence length="310" mass="34939">MLKHELDLNKKGVVFDIQRFSVHDGPGIRTIVFLKGCPLSCHWCSNPESQCMDPQVMFIPRNCIGCKKCYEVCTKGAIDFNLPSRVDQNKCINCGKCVESCYAGALNLVGNIKTVEELLIELKKDNVYYRRSGGGITLSGGEATAQPEFAEELLKGCKQNGWHTAIETTAFTNPRILERILPWLDLVMLDIKHMDQNKHLEYIGQSNDLILQNAQLIAQFGVQLIIRVPVIPNINSDEKNIEATANFAASLRSVREVHLLPYHRLGENKYEYLGYNYKMKDLHPPTKDEINNLKAIVEKYGLICKVGGID</sequence>
<dbReference type="NCBIfam" id="TIGR02494">
    <property type="entry name" value="PFLE_PFLC"/>
    <property type="match status" value="1"/>
</dbReference>
<dbReference type="PROSITE" id="PS51918">
    <property type="entry name" value="RADICAL_SAM"/>
    <property type="match status" value="1"/>
</dbReference>
<proteinExistence type="inferred from homology"/>
<dbReference type="PANTHER" id="PTHR30352">
    <property type="entry name" value="PYRUVATE FORMATE-LYASE-ACTIVATING ENZYME"/>
    <property type="match status" value="1"/>
</dbReference>
<evidence type="ECO:0000256" key="6">
    <source>
        <dbReference type="ARBA" id="ARBA00023002"/>
    </source>
</evidence>
<evidence type="ECO:0000256" key="8">
    <source>
        <dbReference type="ARBA" id="ARBA00023014"/>
    </source>
</evidence>
<evidence type="ECO:0000313" key="12">
    <source>
        <dbReference type="EMBL" id="MBV7273501.1"/>
    </source>
</evidence>
<feature type="domain" description="4Fe-4S ferredoxin-type" evidence="10">
    <location>
        <begin position="54"/>
        <end position="81"/>
    </location>
</feature>
<comment type="catalytic activity">
    <reaction evidence="9">
        <text>glycyl-[protein] + reduced [flavodoxin] + S-adenosyl-L-methionine = glycin-2-yl radical-[protein] + semiquinone [flavodoxin] + 5'-deoxyadenosine + L-methionine + H(+)</text>
        <dbReference type="Rhea" id="RHEA:61976"/>
        <dbReference type="Rhea" id="RHEA-COMP:10622"/>
        <dbReference type="Rhea" id="RHEA-COMP:14480"/>
        <dbReference type="Rhea" id="RHEA-COMP:15993"/>
        <dbReference type="Rhea" id="RHEA-COMP:15994"/>
        <dbReference type="ChEBI" id="CHEBI:15378"/>
        <dbReference type="ChEBI" id="CHEBI:17319"/>
        <dbReference type="ChEBI" id="CHEBI:29947"/>
        <dbReference type="ChEBI" id="CHEBI:32722"/>
        <dbReference type="ChEBI" id="CHEBI:57618"/>
        <dbReference type="ChEBI" id="CHEBI:57844"/>
        <dbReference type="ChEBI" id="CHEBI:59789"/>
        <dbReference type="ChEBI" id="CHEBI:140311"/>
    </reaction>
</comment>
<dbReference type="PANTHER" id="PTHR30352:SF4">
    <property type="entry name" value="PYRUVATE FORMATE-LYASE 2-ACTIVATING ENZYME"/>
    <property type="match status" value="1"/>
</dbReference>
<dbReference type="RefSeq" id="WP_218320569.1">
    <property type="nucleotide sequence ID" value="NZ_JAEEGC010000047.1"/>
</dbReference>
<dbReference type="InterPro" id="IPR007197">
    <property type="entry name" value="rSAM"/>
</dbReference>
<evidence type="ECO:0000259" key="10">
    <source>
        <dbReference type="PROSITE" id="PS51379"/>
    </source>
</evidence>
<keyword evidence="8" id="KW-0411">Iron-sulfur</keyword>
<accession>A0A949WR35</accession>
<dbReference type="InterPro" id="IPR034457">
    <property type="entry name" value="Organic_radical-activating"/>
</dbReference>
<evidence type="ECO:0000256" key="2">
    <source>
        <dbReference type="ARBA" id="ARBA00009777"/>
    </source>
</evidence>
<keyword evidence="13" id="KW-1185">Reference proteome</keyword>
<dbReference type="InterPro" id="IPR012839">
    <property type="entry name" value="Organic_radical_activase"/>
</dbReference>
<reference evidence="12" key="1">
    <citation type="submission" date="2020-12" db="EMBL/GenBank/DDBJ databases">
        <title>Clostridium thailandense sp. nov., a novel acetogenic bacterium isolated from peat land soil in Thailand.</title>
        <authorList>
            <person name="Chaikitkaew S."/>
            <person name="Birkeland N.K."/>
        </authorList>
    </citation>
    <scope>NUCLEOTIDE SEQUENCE</scope>
    <source>
        <strain evidence="12">PL3</strain>
    </source>
</reference>
<comment type="cofactor">
    <cofactor evidence="1">
        <name>[4Fe-4S] cluster</name>
        <dbReference type="ChEBI" id="CHEBI:49883"/>
    </cofactor>
</comment>
<dbReference type="GO" id="GO:0016491">
    <property type="term" value="F:oxidoreductase activity"/>
    <property type="evidence" value="ECO:0007669"/>
    <property type="project" value="UniProtKB-KW"/>
</dbReference>
<dbReference type="PIRSF" id="PIRSF000371">
    <property type="entry name" value="PFL_act_enz"/>
    <property type="match status" value="1"/>
</dbReference>
<evidence type="ECO:0000256" key="3">
    <source>
        <dbReference type="ARBA" id="ARBA00022485"/>
    </source>
</evidence>
<keyword evidence="3" id="KW-0004">4Fe-4S</keyword>
<evidence type="ECO:0000256" key="4">
    <source>
        <dbReference type="ARBA" id="ARBA00022691"/>
    </source>
</evidence>
<keyword evidence="5" id="KW-0479">Metal-binding</keyword>
<organism evidence="12 13">
    <name type="scientific">Clostridium thailandense</name>
    <dbReference type="NCBI Taxonomy" id="2794346"/>
    <lineage>
        <taxon>Bacteria</taxon>
        <taxon>Bacillati</taxon>
        <taxon>Bacillota</taxon>
        <taxon>Clostridia</taxon>
        <taxon>Eubacteriales</taxon>
        <taxon>Clostridiaceae</taxon>
        <taxon>Clostridium</taxon>
    </lineage>
</organism>
<dbReference type="PROSITE" id="PS01087">
    <property type="entry name" value="RADICAL_ACTIVATING"/>
    <property type="match status" value="1"/>
</dbReference>
<evidence type="ECO:0000256" key="1">
    <source>
        <dbReference type="ARBA" id="ARBA00001966"/>
    </source>
</evidence>
<dbReference type="InterPro" id="IPR017896">
    <property type="entry name" value="4Fe4S_Fe-S-bd"/>
</dbReference>
<dbReference type="InterPro" id="IPR040074">
    <property type="entry name" value="BssD/PflA/YjjW"/>
</dbReference>
<dbReference type="Proteomes" id="UP000694308">
    <property type="component" value="Unassembled WGS sequence"/>
</dbReference>
<evidence type="ECO:0000256" key="9">
    <source>
        <dbReference type="ARBA" id="ARBA00047365"/>
    </source>
</evidence>
<dbReference type="SFLD" id="SFLDG01066">
    <property type="entry name" value="organic_radical-activating_enz"/>
    <property type="match status" value="1"/>
</dbReference>
<name>A0A949WR35_9CLOT</name>
<evidence type="ECO:0000256" key="7">
    <source>
        <dbReference type="ARBA" id="ARBA00023004"/>
    </source>
</evidence>
<evidence type="ECO:0000259" key="11">
    <source>
        <dbReference type="PROSITE" id="PS51918"/>
    </source>
</evidence>
<keyword evidence="4" id="KW-0949">S-adenosyl-L-methionine</keyword>
<dbReference type="CDD" id="cd01335">
    <property type="entry name" value="Radical_SAM"/>
    <property type="match status" value="1"/>
</dbReference>
<protein>
    <submittedName>
        <fullName evidence="12">Glycyl-radical enzyme activating protein</fullName>
    </submittedName>
</protein>
<dbReference type="GO" id="GO:0046872">
    <property type="term" value="F:metal ion binding"/>
    <property type="evidence" value="ECO:0007669"/>
    <property type="project" value="UniProtKB-KW"/>
</dbReference>
<evidence type="ECO:0000256" key="5">
    <source>
        <dbReference type="ARBA" id="ARBA00022723"/>
    </source>
</evidence>
<dbReference type="AlphaFoldDB" id="A0A949WR35"/>
<keyword evidence="6" id="KW-0560">Oxidoreductase</keyword>
<dbReference type="SFLD" id="SFLDS00029">
    <property type="entry name" value="Radical_SAM"/>
    <property type="match status" value="1"/>
</dbReference>
<feature type="domain" description="Radical SAM core" evidence="11">
    <location>
        <begin position="23"/>
        <end position="310"/>
    </location>
</feature>
<comment type="similarity">
    <text evidence="2">Belongs to the organic radical-activating enzymes family.</text>
</comment>
<dbReference type="Pfam" id="PF04055">
    <property type="entry name" value="Radical_SAM"/>
    <property type="match status" value="1"/>
</dbReference>
<dbReference type="PROSITE" id="PS51379">
    <property type="entry name" value="4FE4S_FER_2"/>
    <property type="match status" value="2"/>
</dbReference>
<dbReference type="EMBL" id="JAEEGC010000047">
    <property type="protein sequence ID" value="MBV7273501.1"/>
    <property type="molecule type" value="Genomic_DNA"/>
</dbReference>
<comment type="caution">
    <text evidence="12">The sequence shown here is derived from an EMBL/GenBank/DDBJ whole genome shotgun (WGS) entry which is preliminary data.</text>
</comment>
<keyword evidence="7" id="KW-0408">Iron</keyword>